<dbReference type="SUPFAM" id="SSF52058">
    <property type="entry name" value="L domain-like"/>
    <property type="match status" value="1"/>
</dbReference>
<keyword evidence="2" id="KW-0547">Nucleotide-binding</keyword>
<dbReference type="EMBL" id="LRBV02000010">
    <property type="status" value="NOT_ANNOTATED_CDS"/>
    <property type="molecule type" value="Genomic_DNA"/>
</dbReference>
<sequence>MAALVESLSALPKSTDDKPVIVRVKRKAFQSPLNAFCEFEFSLAQIFLLSTFHEILAILLLDFENLSISDSAEKDGGGVFGSHRKMESVNGADLELGLVLIGRTGAYFNCACAVGLGEGKEKIGLAWGFKDELTRLCDSVQTIHVVLANTEKRQVGEECVRLWLQRLKDVAYEADDVLSELAYEDHRQKMANKVKTIVDSLKRINAEANGFGLKAESINANLDTMLNRETNSFIDNSEVVGREDRVSKIVELVTNTTSEKLSIIPRVGMADLEAIGRDIAKKWGGVTLAAMVLGGTMCCKIEKNEWLAIQDNEIWNSKHGSNEMLQILKLSFSRLPSPSLKQCFAYCSIFPKDYEIKKEELILLWMAEGFLQPSQGSSSVMEDIGNKHFDILLTNSLFQDVEKDDYNNVKSCKMHDLDDINYVRRLLIQYDGEIVPKIPLSNDHVWRMRTLVLENAMSGNIFSGFKCLRVLKLSGHQITELSDSIGCLVHLRLLHISKTKIKALPNSITKLYNLQTLRLEGCNDLKELPKDLKILDNLRHIYVNIYFPNIKRLPKDMGNLKCLQTLSFFTVGQDVGEQIKELGCLNKLSGELDIWNLENVRDQEEARSANLAIRAKMNHNVLFPALRTLKIGYMGKLVEWKDALEKLTIKDVYKTALERISSNLTTLKSAHLSHMSRLGLTFVPEQLFCTSLQSLTIEDCGELSSIPDTSQPLISLKIGSCPKLKCFPRIQGLRRLRIFNCGFEALTTQLQLWPIGLDAPIHERVGRTVLNSNQLRFLIVHPPIKSYSVIVASPRALCSSDFNTSMLAKPSVLVNLVVLTKRPTLSGAPIHTRV</sequence>
<evidence type="ECO:0000259" key="7">
    <source>
        <dbReference type="Pfam" id="PF23598"/>
    </source>
</evidence>
<evidence type="ECO:0000313" key="8">
    <source>
        <dbReference type="EnsemblPlants" id="QL10p056779:mrna"/>
    </source>
</evidence>
<dbReference type="GO" id="GO:0005524">
    <property type="term" value="F:ATP binding"/>
    <property type="evidence" value="ECO:0007669"/>
    <property type="project" value="UniProtKB-KW"/>
</dbReference>
<evidence type="ECO:0000256" key="3">
    <source>
        <dbReference type="ARBA" id="ARBA00022821"/>
    </source>
</evidence>
<dbReference type="Pfam" id="PF18052">
    <property type="entry name" value="Rx_N"/>
    <property type="match status" value="1"/>
</dbReference>
<dbReference type="Pfam" id="PF23598">
    <property type="entry name" value="LRR_14"/>
    <property type="match status" value="1"/>
</dbReference>
<accession>A0A7N2MS22</accession>
<reference evidence="8" key="2">
    <citation type="submission" date="2021-01" db="UniProtKB">
        <authorList>
            <consortium name="EnsemblPlants"/>
        </authorList>
    </citation>
    <scope>IDENTIFICATION</scope>
</reference>
<feature type="domain" description="Disease resistance R13L4/SHOC-2-like LRR" evidence="7">
    <location>
        <begin position="461"/>
        <end position="678"/>
    </location>
</feature>
<dbReference type="FunFam" id="1.10.10.10:FF:000322">
    <property type="entry name" value="Probable disease resistance protein At1g63360"/>
    <property type="match status" value="1"/>
</dbReference>
<evidence type="ECO:0000256" key="4">
    <source>
        <dbReference type="ARBA" id="ARBA00022840"/>
    </source>
</evidence>
<dbReference type="Gene3D" id="1.20.5.4130">
    <property type="match status" value="1"/>
</dbReference>
<evidence type="ECO:0000256" key="2">
    <source>
        <dbReference type="ARBA" id="ARBA00022741"/>
    </source>
</evidence>
<dbReference type="Proteomes" id="UP000594261">
    <property type="component" value="Chromosome 10"/>
</dbReference>
<keyword evidence="9" id="KW-1185">Reference proteome</keyword>
<organism evidence="8 9">
    <name type="scientific">Quercus lobata</name>
    <name type="common">Valley oak</name>
    <dbReference type="NCBI Taxonomy" id="97700"/>
    <lineage>
        <taxon>Eukaryota</taxon>
        <taxon>Viridiplantae</taxon>
        <taxon>Streptophyta</taxon>
        <taxon>Embryophyta</taxon>
        <taxon>Tracheophyta</taxon>
        <taxon>Spermatophyta</taxon>
        <taxon>Magnoliopsida</taxon>
        <taxon>eudicotyledons</taxon>
        <taxon>Gunneridae</taxon>
        <taxon>Pentapetalae</taxon>
        <taxon>rosids</taxon>
        <taxon>fabids</taxon>
        <taxon>Fagales</taxon>
        <taxon>Fagaceae</taxon>
        <taxon>Quercus</taxon>
    </lineage>
</organism>
<keyword evidence="4" id="KW-0067">ATP-binding</keyword>
<dbReference type="InterPro" id="IPR036388">
    <property type="entry name" value="WH-like_DNA-bd_sf"/>
</dbReference>
<evidence type="ECO:0000259" key="6">
    <source>
        <dbReference type="Pfam" id="PF23559"/>
    </source>
</evidence>
<evidence type="ECO:0000259" key="5">
    <source>
        <dbReference type="Pfam" id="PF18052"/>
    </source>
</evidence>
<evidence type="ECO:0000313" key="9">
    <source>
        <dbReference type="Proteomes" id="UP000594261"/>
    </source>
</evidence>
<dbReference type="GO" id="GO:0006952">
    <property type="term" value="P:defense response"/>
    <property type="evidence" value="ECO:0007669"/>
    <property type="project" value="UniProtKB-KW"/>
</dbReference>
<dbReference type="OMA" id="FNCACAV"/>
<dbReference type="InParanoid" id="A0A7N2MS22"/>
<dbReference type="InterPro" id="IPR032675">
    <property type="entry name" value="LRR_dom_sf"/>
</dbReference>
<dbReference type="Pfam" id="PF23559">
    <property type="entry name" value="WHD_DRP"/>
    <property type="match status" value="1"/>
</dbReference>
<dbReference type="InterPro" id="IPR027417">
    <property type="entry name" value="P-loop_NTPase"/>
</dbReference>
<dbReference type="AlphaFoldDB" id="A0A7N2MS22"/>
<feature type="domain" description="Disease resistance protein winged helix" evidence="6">
    <location>
        <begin position="349"/>
        <end position="417"/>
    </location>
</feature>
<name>A0A7N2MS22_QUELO</name>
<dbReference type="InterPro" id="IPR041118">
    <property type="entry name" value="Rx_N"/>
</dbReference>
<protein>
    <submittedName>
        <fullName evidence="8">Uncharacterized protein</fullName>
    </submittedName>
</protein>
<keyword evidence="1" id="KW-0677">Repeat</keyword>
<dbReference type="PANTHER" id="PTHR36766">
    <property type="entry name" value="PLANT BROAD-SPECTRUM MILDEW RESISTANCE PROTEIN RPW8"/>
    <property type="match status" value="1"/>
</dbReference>
<proteinExistence type="predicted"/>
<dbReference type="GO" id="GO:0051707">
    <property type="term" value="P:response to other organism"/>
    <property type="evidence" value="ECO:0007669"/>
    <property type="project" value="UniProtKB-ARBA"/>
</dbReference>
<evidence type="ECO:0000256" key="1">
    <source>
        <dbReference type="ARBA" id="ARBA00022737"/>
    </source>
</evidence>
<keyword evidence="3" id="KW-0611">Plant defense</keyword>
<dbReference type="EnsemblPlants" id="QL10p056779:mrna">
    <property type="protein sequence ID" value="QL10p056779:mrna"/>
    <property type="gene ID" value="QL10p056779"/>
</dbReference>
<dbReference type="Gene3D" id="1.10.10.10">
    <property type="entry name" value="Winged helix-like DNA-binding domain superfamily/Winged helix DNA-binding domain"/>
    <property type="match status" value="1"/>
</dbReference>
<dbReference type="Gramene" id="QL10p056779:mrna">
    <property type="protein sequence ID" value="QL10p056779:mrna"/>
    <property type="gene ID" value="QL10p056779"/>
</dbReference>
<reference evidence="8 9" key="1">
    <citation type="journal article" date="2016" name="G3 (Bethesda)">
        <title>First Draft Assembly and Annotation of the Genome of a California Endemic Oak Quercus lobata Nee (Fagaceae).</title>
        <authorList>
            <person name="Sork V.L."/>
            <person name="Fitz-Gibbon S.T."/>
            <person name="Puiu D."/>
            <person name="Crepeau M."/>
            <person name="Gugger P.F."/>
            <person name="Sherman R."/>
            <person name="Stevens K."/>
            <person name="Langley C.H."/>
            <person name="Pellegrini M."/>
            <person name="Salzberg S.L."/>
        </authorList>
    </citation>
    <scope>NUCLEOTIDE SEQUENCE [LARGE SCALE GENOMIC DNA]</scope>
    <source>
        <strain evidence="8 9">cv. SW786</strain>
    </source>
</reference>
<dbReference type="SUPFAM" id="SSF52540">
    <property type="entry name" value="P-loop containing nucleoside triphosphate hydrolases"/>
    <property type="match status" value="1"/>
</dbReference>
<feature type="domain" description="Disease resistance N-terminal" evidence="5">
    <location>
        <begin position="121"/>
        <end position="193"/>
    </location>
</feature>
<dbReference type="InterPro" id="IPR058922">
    <property type="entry name" value="WHD_DRP"/>
</dbReference>
<dbReference type="InterPro" id="IPR055414">
    <property type="entry name" value="LRR_R13L4/SHOC2-like"/>
</dbReference>
<dbReference type="PANTHER" id="PTHR36766:SF70">
    <property type="entry name" value="DISEASE RESISTANCE PROTEIN RGA4"/>
    <property type="match status" value="1"/>
</dbReference>
<dbReference type="Gene3D" id="3.80.10.10">
    <property type="entry name" value="Ribonuclease Inhibitor"/>
    <property type="match status" value="2"/>
</dbReference>